<dbReference type="PANTHER" id="PTHR43133">
    <property type="entry name" value="RNA POLYMERASE ECF-TYPE SIGMA FACTO"/>
    <property type="match status" value="1"/>
</dbReference>
<feature type="domain" description="RNA polymerase sigma factor 70 region 4 type 2" evidence="7">
    <location>
        <begin position="122"/>
        <end position="172"/>
    </location>
</feature>
<dbReference type="InterPro" id="IPR014284">
    <property type="entry name" value="RNA_pol_sigma-70_dom"/>
</dbReference>
<gene>
    <name evidence="8" type="ORF">LVJ94_37930</name>
</gene>
<comment type="similarity">
    <text evidence="1">Belongs to the sigma-70 factor family. ECF subfamily.</text>
</comment>
<protein>
    <submittedName>
        <fullName evidence="8">Sigma-70 family RNA polymerase sigma factor</fullName>
    </submittedName>
</protein>
<dbReference type="SUPFAM" id="SSF88659">
    <property type="entry name" value="Sigma3 and sigma4 domains of RNA polymerase sigma factors"/>
    <property type="match status" value="1"/>
</dbReference>
<evidence type="ECO:0000256" key="3">
    <source>
        <dbReference type="ARBA" id="ARBA00023082"/>
    </source>
</evidence>
<dbReference type="SUPFAM" id="SSF88946">
    <property type="entry name" value="Sigma2 domain of RNA polymerase sigma factors"/>
    <property type="match status" value="1"/>
</dbReference>
<dbReference type="Pfam" id="PF04542">
    <property type="entry name" value="Sigma70_r2"/>
    <property type="match status" value="1"/>
</dbReference>
<dbReference type="InterPro" id="IPR013325">
    <property type="entry name" value="RNA_pol_sigma_r2"/>
</dbReference>
<evidence type="ECO:0000256" key="1">
    <source>
        <dbReference type="ARBA" id="ARBA00010641"/>
    </source>
</evidence>
<dbReference type="Gene3D" id="1.10.1740.10">
    <property type="match status" value="1"/>
</dbReference>
<accession>A0ABZ2KVG5</accession>
<dbReference type="InterPro" id="IPR036388">
    <property type="entry name" value="WH-like_DNA-bd_sf"/>
</dbReference>
<evidence type="ECO:0000313" key="9">
    <source>
        <dbReference type="Proteomes" id="UP001374803"/>
    </source>
</evidence>
<proteinExistence type="inferred from homology"/>
<evidence type="ECO:0000259" key="7">
    <source>
        <dbReference type="Pfam" id="PF08281"/>
    </source>
</evidence>
<evidence type="ECO:0000256" key="2">
    <source>
        <dbReference type="ARBA" id="ARBA00023015"/>
    </source>
</evidence>
<dbReference type="EMBL" id="CP089983">
    <property type="protein sequence ID" value="WXB02679.1"/>
    <property type="molecule type" value="Genomic_DNA"/>
</dbReference>
<evidence type="ECO:0000256" key="4">
    <source>
        <dbReference type="ARBA" id="ARBA00023125"/>
    </source>
</evidence>
<keyword evidence="4" id="KW-0238">DNA-binding</keyword>
<dbReference type="InterPro" id="IPR007627">
    <property type="entry name" value="RNA_pol_sigma70_r2"/>
</dbReference>
<evidence type="ECO:0000313" key="8">
    <source>
        <dbReference type="EMBL" id="WXB02679.1"/>
    </source>
</evidence>
<feature type="domain" description="RNA polymerase sigma-70 region 2" evidence="6">
    <location>
        <begin position="27"/>
        <end position="91"/>
    </location>
</feature>
<keyword evidence="2" id="KW-0805">Transcription regulation</keyword>
<dbReference type="Gene3D" id="1.10.10.10">
    <property type="entry name" value="Winged helix-like DNA-binding domain superfamily/Winged helix DNA-binding domain"/>
    <property type="match status" value="1"/>
</dbReference>
<organism evidence="8 9">
    <name type="scientific">Pendulispora rubella</name>
    <dbReference type="NCBI Taxonomy" id="2741070"/>
    <lineage>
        <taxon>Bacteria</taxon>
        <taxon>Pseudomonadati</taxon>
        <taxon>Myxococcota</taxon>
        <taxon>Myxococcia</taxon>
        <taxon>Myxococcales</taxon>
        <taxon>Sorangiineae</taxon>
        <taxon>Pendulisporaceae</taxon>
        <taxon>Pendulispora</taxon>
    </lineage>
</organism>
<keyword evidence="3" id="KW-0731">Sigma factor</keyword>
<dbReference type="CDD" id="cd06171">
    <property type="entry name" value="Sigma70_r4"/>
    <property type="match status" value="1"/>
</dbReference>
<dbReference type="RefSeq" id="WP_394832308.1">
    <property type="nucleotide sequence ID" value="NZ_CP089929.1"/>
</dbReference>
<name>A0ABZ2KVG5_9BACT</name>
<dbReference type="PANTHER" id="PTHR43133:SF8">
    <property type="entry name" value="RNA POLYMERASE SIGMA FACTOR HI_1459-RELATED"/>
    <property type="match status" value="1"/>
</dbReference>
<dbReference type="InterPro" id="IPR039425">
    <property type="entry name" value="RNA_pol_sigma-70-like"/>
</dbReference>
<dbReference type="Pfam" id="PF08281">
    <property type="entry name" value="Sigma70_r4_2"/>
    <property type="match status" value="1"/>
</dbReference>
<dbReference type="NCBIfam" id="TIGR02937">
    <property type="entry name" value="sigma70-ECF"/>
    <property type="match status" value="1"/>
</dbReference>
<reference evidence="8" key="1">
    <citation type="submission" date="2021-12" db="EMBL/GenBank/DDBJ databases">
        <title>Discovery of the Pendulisporaceae a myxobacterial family with distinct sporulation behavior and unique specialized metabolism.</title>
        <authorList>
            <person name="Garcia R."/>
            <person name="Popoff A."/>
            <person name="Bader C.D."/>
            <person name="Loehr J."/>
            <person name="Walesch S."/>
            <person name="Walt C."/>
            <person name="Boldt J."/>
            <person name="Bunk B."/>
            <person name="Haeckl F.J.F.P.J."/>
            <person name="Gunesch A.P."/>
            <person name="Birkelbach J."/>
            <person name="Nuebel U."/>
            <person name="Pietschmann T."/>
            <person name="Bach T."/>
            <person name="Mueller R."/>
        </authorList>
    </citation>
    <scope>NUCLEOTIDE SEQUENCE</scope>
    <source>
        <strain evidence="8">MSr11367</strain>
    </source>
</reference>
<evidence type="ECO:0000256" key="5">
    <source>
        <dbReference type="ARBA" id="ARBA00023163"/>
    </source>
</evidence>
<keyword evidence="9" id="KW-1185">Reference proteome</keyword>
<keyword evidence="5" id="KW-0804">Transcription</keyword>
<dbReference type="InterPro" id="IPR013249">
    <property type="entry name" value="RNA_pol_sigma70_r4_t2"/>
</dbReference>
<dbReference type="InterPro" id="IPR013324">
    <property type="entry name" value="RNA_pol_sigma_r3/r4-like"/>
</dbReference>
<dbReference type="Proteomes" id="UP001374803">
    <property type="component" value="Chromosome"/>
</dbReference>
<evidence type="ECO:0000259" key="6">
    <source>
        <dbReference type="Pfam" id="PF04542"/>
    </source>
</evidence>
<sequence>MSTVSDLDLPLTPPSPRTRERLRACMDEHYDAVWRALRRFGVPESHVEDAAQQVFIVFSNRLDAVTEGSERAYLYGTAVRVASDLRKRASRSREVPSATAADEHASSDYDAEQLLDARRARVLLDDVLASMPMDLRTVFVLYEFEELTMAQIATSLEIPAGTVASRLRRARELFASSVKALQAGTES</sequence>